<gene>
    <name evidence="2" type="ORF">AMS68_002146</name>
</gene>
<organism evidence="2 3">
    <name type="scientific">Peltaster fructicola</name>
    <dbReference type="NCBI Taxonomy" id="286661"/>
    <lineage>
        <taxon>Eukaryota</taxon>
        <taxon>Fungi</taxon>
        <taxon>Dikarya</taxon>
        <taxon>Ascomycota</taxon>
        <taxon>Pezizomycotina</taxon>
        <taxon>Dothideomycetes</taxon>
        <taxon>Dothideomycetes incertae sedis</taxon>
        <taxon>Peltaster</taxon>
    </lineage>
</organism>
<dbReference type="GO" id="GO:0016788">
    <property type="term" value="F:hydrolase activity, acting on ester bonds"/>
    <property type="evidence" value="ECO:0007669"/>
    <property type="project" value="InterPro"/>
</dbReference>
<dbReference type="InterPro" id="IPR001087">
    <property type="entry name" value="GDSL"/>
</dbReference>
<protein>
    <submittedName>
        <fullName evidence="2">Uncharacterized protein</fullName>
    </submittedName>
</protein>
<feature type="signal peptide" evidence="1">
    <location>
        <begin position="1"/>
        <end position="17"/>
    </location>
</feature>
<dbReference type="SUPFAM" id="SSF52266">
    <property type="entry name" value="SGNH hydrolase"/>
    <property type="match status" value="1"/>
</dbReference>
<evidence type="ECO:0000313" key="3">
    <source>
        <dbReference type="Proteomes" id="UP000503462"/>
    </source>
</evidence>
<dbReference type="InterPro" id="IPR036514">
    <property type="entry name" value="SGNH_hydro_sf"/>
</dbReference>
<name>A0A6H0XPT0_9PEZI</name>
<dbReference type="EMBL" id="CP051140">
    <property type="protein sequence ID" value="QIW96628.1"/>
    <property type="molecule type" value="Genomic_DNA"/>
</dbReference>
<sequence length="275" mass="29300">MLTSFFVSSLIAALASASPLPADSATSVPLVASLGSSYSAGLGLAESYGNVLADMLAQQAGLKTPYNNYNNYAVSGSNSTAVPDAAKQLGKKKYAAVVMTTGGNDLNYVACLGKEYKAWCGKTISKDEFVDRYTKALEAILANVGDAKNPIYVVTYTEALGSKTKCASTNDKNALCNITPQQEDVAKGIYTNLVDWTVTAFNQFKTAHPEANPKMITMRDYSKDKHDIDSQVPWINGSEDVPKNGGANWHPNTTGAKFIAQVIYNDINGKPAPSS</sequence>
<dbReference type="OrthoDB" id="21678at2759"/>
<accession>A0A6H0XPT0</accession>
<dbReference type="Gene3D" id="3.40.50.1110">
    <property type="entry name" value="SGNH hydrolase"/>
    <property type="match status" value="1"/>
</dbReference>
<reference evidence="2 3" key="1">
    <citation type="journal article" date="2016" name="Sci. Rep.">
        <title>Peltaster fructicola genome reveals evolution from an invasive phytopathogen to an ectophytic parasite.</title>
        <authorList>
            <person name="Xu C."/>
            <person name="Chen H."/>
            <person name="Gleason M.L."/>
            <person name="Xu J.R."/>
            <person name="Liu H."/>
            <person name="Zhang R."/>
            <person name="Sun G."/>
        </authorList>
    </citation>
    <scope>NUCLEOTIDE SEQUENCE [LARGE SCALE GENOMIC DNA]</scope>
    <source>
        <strain evidence="2 3">LNHT1506</strain>
    </source>
</reference>
<keyword evidence="3" id="KW-1185">Reference proteome</keyword>
<dbReference type="AlphaFoldDB" id="A0A6H0XPT0"/>
<evidence type="ECO:0000256" key="1">
    <source>
        <dbReference type="SAM" id="SignalP"/>
    </source>
</evidence>
<dbReference type="Pfam" id="PF00657">
    <property type="entry name" value="Lipase_GDSL"/>
    <property type="match status" value="1"/>
</dbReference>
<proteinExistence type="predicted"/>
<feature type="chain" id="PRO_5026183971" evidence="1">
    <location>
        <begin position="18"/>
        <end position="275"/>
    </location>
</feature>
<evidence type="ECO:0000313" key="2">
    <source>
        <dbReference type="EMBL" id="QIW96628.1"/>
    </source>
</evidence>
<dbReference type="Proteomes" id="UP000503462">
    <property type="component" value="Chromosome 2"/>
</dbReference>
<keyword evidence="1" id="KW-0732">Signal</keyword>